<accession>A0A1J4JG35</accession>
<protein>
    <recommendedName>
        <fullName evidence="5">Protein kinase domain-containing protein</fullName>
    </recommendedName>
</protein>
<dbReference type="PROSITE" id="PS50011">
    <property type="entry name" value="PROTEIN_KINASE_DOM"/>
    <property type="match status" value="1"/>
</dbReference>
<dbReference type="GeneID" id="94845981"/>
<organism evidence="6 7">
    <name type="scientific">Tritrichomonas foetus</name>
    <dbReference type="NCBI Taxonomy" id="1144522"/>
    <lineage>
        <taxon>Eukaryota</taxon>
        <taxon>Metamonada</taxon>
        <taxon>Parabasalia</taxon>
        <taxon>Tritrichomonadida</taxon>
        <taxon>Tritrichomonadidae</taxon>
        <taxon>Tritrichomonas</taxon>
    </lineage>
</organism>
<dbReference type="InterPro" id="IPR008271">
    <property type="entry name" value="Ser/Thr_kinase_AS"/>
</dbReference>
<feature type="binding site" evidence="3">
    <location>
        <position position="42"/>
    </location>
    <ligand>
        <name>ATP</name>
        <dbReference type="ChEBI" id="CHEBI:30616"/>
    </ligand>
</feature>
<sequence length="216" mass="24239">MSIQSFLLDLDDFTFVKSIGEGGFGRVVLVKHKETEQLFAAKISLKEVISTKDQKSFFSEVEILIKASNPASLNLFGFNMRNFSNDPYPLIITNYLPNGSLENIIEAESRSIAPDEWDSTKKFINILGIALGMKYLHSQGIIHCDLKPGNILLDDNHYPHICDFSLSKIFDIDNNKTKATQSGTGTPIYMPPEVIQNGIISNEGDIFAYSFIFYQI</sequence>
<keyword evidence="1 3" id="KW-0547">Nucleotide-binding</keyword>
<feature type="domain" description="Protein kinase" evidence="5">
    <location>
        <begin position="13"/>
        <end position="216"/>
    </location>
</feature>
<dbReference type="VEuPathDB" id="TrichDB:TRFO_37188"/>
<dbReference type="GO" id="GO:0004674">
    <property type="term" value="F:protein serine/threonine kinase activity"/>
    <property type="evidence" value="ECO:0007669"/>
    <property type="project" value="UniProtKB-KW"/>
</dbReference>
<dbReference type="GO" id="GO:0005524">
    <property type="term" value="F:ATP binding"/>
    <property type="evidence" value="ECO:0007669"/>
    <property type="project" value="UniProtKB-UniRule"/>
</dbReference>
<keyword evidence="2 3" id="KW-0067">ATP-binding</keyword>
<keyword evidence="4" id="KW-0418">Kinase</keyword>
<dbReference type="SMART" id="SM00220">
    <property type="entry name" value="S_TKc"/>
    <property type="match status" value="1"/>
</dbReference>
<dbReference type="Pfam" id="PF00069">
    <property type="entry name" value="Pkinase"/>
    <property type="match status" value="1"/>
</dbReference>
<dbReference type="Proteomes" id="UP000179807">
    <property type="component" value="Unassembled WGS sequence"/>
</dbReference>
<dbReference type="OrthoDB" id="5857966at2759"/>
<dbReference type="PROSITE" id="PS00107">
    <property type="entry name" value="PROTEIN_KINASE_ATP"/>
    <property type="match status" value="1"/>
</dbReference>
<comment type="caution">
    <text evidence="6">The sequence shown here is derived from an EMBL/GenBank/DDBJ whole genome shotgun (WGS) entry which is preliminary data.</text>
</comment>
<dbReference type="InterPro" id="IPR000719">
    <property type="entry name" value="Prot_kinase_dom"/>
</dbReference>
<name>A0A1J4JG35_9EUKA</name>
<dbReference type="SUPFAM" id="SSF56112">
    <property type="entry name" value="Protein kinase-like (PK-like)"/>
    <property type="match status" value="1"/>
</dbReference>
<proteinExistence type="inferred from homology"/>
<dbReference type="EMBL" id="MLAK01001164">
    <property type="protein sequence ID" value="OHS96611.1"/>
    <property type="molecule type" value="Genomic_DNA"/>
</dbReference>
<evidence type="ECO:0000256" key="4">
    <source>
        <dbReference type="RuleBase" id="RU000304"/>
    </source>
</evidence>
<keyword evidence="4" id="KW-0808">Transferase</keyword>
<dbReference type="PANTHER" id="PTHR47975">
    <property type="entry name" value="S-LOCUS LECTIN KINASE FAMILY PROTEIN"/>
    <property type="match status" value="1"/>
</dbReference>
<evidence type="ECO:0000313" key="7">
    <source>
        <dbReference type="Proteomes" id="UP000179807"/>
    </source>
</evidence>
<evidence type="ECO:0000256" key="2">
    <source>
        <dbReference type="ARBA" id="ARBA00022840"/>
    </source>
</evidence>
<dbReference type="RefSeq" id="XP_068349748.1">
    <property type="nucleotide sequence ID" value="XM_068511277.1"/>
</dbReference>
<evidence type="ECO:0000256" key="1">
    <source>
        <dbReference type="ARBA" id="ARBA00022741"/>
    </source>
</evidence>
<evidence type="ECO:0000256" key="3">
    <source>
        <dbReference type="PROSITE-ProRule" id="PRU10141"/>
    </source>
</evidence>
<comment type="similarity">
    <text evidence="4">Belongs to the protein kinase superfamily.</text>
</comment>
<dbReference type="PANTHER" id="PTHR47975:SF60">
    <property type="entry name" value="PROTEIN KINASE DOMAIN-CONTAINING PROTEIN"/>
    <property type="match status" value="1"/>
</dbReference>
<dbReference type="AlphaFoldDB" id="A0A1J4JG35"/>
<dbReference type="Gene3D" id="1.10.510.10">
    <property type="entry name" value="Transferase(Phosphotransferase) domain 1"/>
    <property type="match status" value="1"/>
</dbReference>
<dbReference type="InterPro" id="IPR017441">
    <property type="entry name" value="Protein_kinase_ATP_BS"/>
</dbReference>
<reference evidence="6" key="1">
    <citation type="submission" date="2016-10" db="EMBL/GenBank/DDBJ databases">
        <authorList>
            <person name="Benchimol M."/>
            <person name="Almeida L.G."/>
            <person name="Vasconcelos A.T."/>
            <person name="Perreira-Neves A."/>
            <person name="Rosa I.A."/>
            <person name="Tasca T."/>
            <person name="Bogo M.R."/>
            <person name="de Souza W."/>
        </authorList>
    </citation>
    <scope>NUCLEOTIDE SEQUENCE [LARGE SCALE GENOMIC DNA]</scope>
    <source>
        <strain evidence="6">K</strain>
    </source>
</reference>
<gene>
    <name evidence="6" type="ORF">TRFO_37188</name>
</gene>
<keyword evidence="7" id="KW-1185">Reference proteome</keyword>
<dbReference type="PROSITE" id="PS00108">
    <property type="entry name" value="PROTEIN_KINASE_ST"/>
    <property type="match status" value="1"/>
</dbReference>
<evidence type="ECO:0000259" key="5">
    <source>
        <dbReference type="PROSITE" id="PS50011"/>
    </source>
</evidence>
<dbReference type="InterPro" id="IPR011009">
    <property type="entry name" value="Kinase-like_dom_sf"/>
</dbReference>
<keyword evidence="4" id="KW-0723">Serine/threonine-protein kinase</keyword>
<evidence type="ECO:0000313" key="6">
    <source>
        <dbReference type="EMBL" id="OHS96611.1"/>
    </source>
</evidence>